<feature type="region of interest" description="Disordered" evidence="11">
    <location>
        <begin position="330"/>
        <end position="374"/>
    </location>
</feature>
<evidence type="ECO:0000256" key="6">
    <source>
        <dbReference type="ARBA" id="ARBA00022838"/>
    </source>
</evidence>
<dbReference type="OrthoDB" id="2307182at2759"/>
<comment type="subcellular location">
    <subcellularLocation>
        <location evidence="2">Chromosome</location>
        <location evidence="2">Centromere</location>
        <location evidence="2">Kinetochore</location>
    </subcellularLocation>
    <subcellularLocation>
        <location evidence="1">Nucleus</location>
    </subcellularLocation>
</comment>
<keyword evidence="4" id="KW-0132">Cell division</keyword>
<evidence type="ECO:0000256" key="7">
    <source>
        <dbReference type="ARBA" id="ARBA00023242"/>
    </source>
</evidence>
<evidence type="ECO:0000256" key="8">
    <source>
        <dbReference type="ARBA" id="ARBA00023306"/>
    </source>
</evidence>
<evidence type="ECO:0000256" key="11">
    <source>
        <dbReference type="SAM" id="MobiDB-lite"/>
    </source>
</evidence>
<keyword evidence="3" id="KW-0158">Chromosome</keyword>
<dbReference type="Pfam" id="PF03980">
    <property type="entry name" value="Nnf1"/>
    <property type="match status" value="1"/>
</dbReference>
<keyword evidence="7" id="KW-0539">Nucleus</keyword>
<keyword evidence="13" id="KW-1185">Reference proteome</keyword>
<feature type="compositionally biased region" description="Low complexity" evidence="11">
    <location>
        <begin position="674"/>
        <end position="691"/>
    </location>
</feature>
<dbReference type="Proteomes" id="UP000780801">
    <property type="component" value="Unassembled WGS sequence"/>
</dbReference>
<evidence type="ECO:0000256" key="9">
    <source>
        <dbReference type="ARBA" id="ARBA00023328"/>
    </source>
</evidence>
<feature type="compositionally biased region" description="Low complexity" evidence="11">
    <location>
        <begin position="627"/>
        <end position="638"/>
    </location>
</feature>
<organism evidence="12 13">
    <name type="scientific">Lunasporangiospora selenospora</name>
    <dbReference type="NCBI Taxonomy" id="979761"/>
    <lineage>
        <taxon>Eukaryota</taxon>
        <taxon>Fungi</taxon>
        <taxon>Fungi incertae sedis</taxon>
        <taxon>Mucoromycota</taxon>
        <taxon>Mortierellomycotina</taxon>
        <taxon>Mortierellomycetes</taxon>
        <taxon>Mortierellales</taxon>
        <taxon>Mortierellaceae</taxon>
        <taxon>Lunasporangiospora</taxon>
    </lineage>
</organism>
<evidence type="ECO:0000313" key="13">
    <source>
        <dbReference type="Proteomes" id="UP000780801"/>
    </source>
</evidence>
<comment type="caution">
    <text evidence="12">The sequence shown here is derived from an EMBL/GenBank/DDBJ whole genome shotgun (WGS) entry which is preliminary data.</text>
</comment>
<dbReference type="AlphaFoldDB" id="A0A9P6KHW5"/>
<accession>A0A9P6KHW5</accession>
<evidence type="ECO:0000256" key="2">
    <source>
        <dbReference type="ARBA" id="ARBA00004629"/>
    </source>
</evidence>
<proteinExistence type="predicted"/>
<dbReference type="EMBL" id="JAABOA010000070">
    <property type="protein sequence ID" value="KAF9586119.1"/>
    <property type="molecule type" value="Genomic_DNA"/>
</dbReference>
<name>A0A9P6KHW5_9FUNG</name>
<dbReference type="InterPro" id="IPR007128">
    <property type="entry name" value="PMF1/Nnf1"/>
</dbReference>
<dbReference type="GO" id="GO:0051301">
    <property type="term" value="P:cell division"/>
    <property type="evidence" value="ECO:0007669"/>
    <property type="project" value="UniProtKB-KW"/>
</dbReference>
<gene>
    <name evidence="12" type="ORF">BGW38_009479</name>
</gene>
<sequence>MELVQDDIELEEQITDEPDGPRMTRLRGILDKSLIETLKACNYKALQECFPLLAAVQPDELHQAHERVSEFLKIEVNNEFSQIIEERNVIFKLNALDRLIADAKNKGRTAGTWTMLDLSPDAAVRARTVPTKEAEIERLKAEIHKVQLENRKLGNSLNQSKAQQADLKIELLESYDNFIKMLSSTTPTSSASDSSASTAAPVINTDDEAVKALIQAAAAVQQHHPALAALNLNPNDPNNPLAHSAASTIATLPATTLSQAVAVDLLQRLMPAGVIAHAAAGSGLPISSASLLSIPTVSTNVSVVTASVAMTIASPVSVAPVTTPVPTSAPALTSAAAGSKSTASTSSTTGRTTSSTSTKASSASSGSSSSTTTTKAFSTKRFNPDDIFCLGCCRNLSVEHYTCPTTNRLFKSCNACRQKSRINSKKAPKPSAVPTRESISMEQFVQKLKDLEATQEETTLDVMVRQEGSVDMDAETLKTRGAQIAAQVYEATGYWFSHSRTNDETQSKTRLKIYGCSQREDRRAPPAPKTQSRKRNRPSIKSYFPCKGNLTMTFYHNQNQVRILYSHKRHAKYDNRKCPDHVRAFVKENLGMAPRLLYETLMTNNPRLGITQAQVRYWSHYFKKLGPSSAESPASGSDEPNHSNSSSVTPEPEDCDMKEAAVSASDSTLKQESQDPATQQQQQATSTAPQPHTEQQQQVEHLLSSAAAGSLHSLQQNLVGGSIAISLPLSTGIDASPLPPSIVQSVLAGDGKGLLQLPAELASLQSAAPTVSADTVAQQVTEFMKENDQQQHLEHLQSLQEQQQAKPGANSH</sequence>
<evidence type="ECO:0000256" key="5">
    <source>
        <dbReference type="ARBA" id="ARBA00022776"/>
    </source>
</evidence>
<evidence type="ECO:0000256" key="10">
    <source>
        <dbReference type="SAM" id="Coils"/>
    </source>
</evidence>
<feature type="coiled-coil region" evidence="10">
    <location>
        <begin position="129"/>
        <end position="156"/>
    </location>
</feature>
<dbReference type="GO" id="GO:0000444">
    <property type="term" value="C:MIS12/MIND type complex"/>
    <property type="evidence" value="ECO:0007669"/>
    <property type="project" value="InterPro"/>
</dbReference>
<dbReference type="PANTHER" id="PTHR15459:SF3">
    <property type="entry name" value="POLYAMINE-MODULATED FACTOR 1"/>
    <property type="match status" value="1"/>
</dbReference>
<dbReference type="PANTHER" id="PTHR15459">
    <property type="entry name" value="POLYAMINE-MODULATED FACTOR 1"/>
    <property type="match status" value="1"/>
</dbReference>
<protein>
    <submittedName>
        <fullName evidence="12">Uncharacterized protein</fullName>
    </submittedName>
</protein>
<keyword evidence="5" id="KW-0498">Mitosis</keyword>
<reference evidence="12" key="1">
    <citation type="journal article" date="2020" name="Fungal Divers.">
        <title>Resolving the Mortierellaceae phylogeny through synthesis of multi-gene phylogenetics and phylogenomics.</title>
        <authorList>
            <person name="Vandepol N."/>
            <person name="Liber J."/>
            <person name="Desiro A."/>
            <person name="Na H."/>
            <person name="Kennedy M."/>
            <person name="Barry K."/>
            <person name="Grigoriev I.V."/>
            <person name="Miller A.N."/>
            <person name="O'Donnell K."/>
            <person name="Stajich J.E."/>
            <person name="Bonito G."/>
        </authorList>
    </citation>
    <scope>NUCLEOTIDE SEQUENCE</scope>
    <source>
        <strain evidence="12">KOD1015</strain>
    </source>
</reference>
<keyword evidence="10" id="KW-0175">Coiled coil</keyword>
<evidence type="ECO:0000256" key="3">
    <source>
        <dbReference type="ARBA" id="ARBA00022454"/>
    </source>
</evidence>
<feature type="region of interest" description="Disordered" evidence="11">
    <location>
        <begin position="518"/>
        <end position="541"/>
    </location>
</feature>
<feature type="region of interest" description="Disordered" evidence="11">
    <location>
        <begin position="627"/>
        <end position="699"/>
    </location>
</feature>
<keyword evidence="6" id="KW-0995">Kinetochore</keyword>
<evidence type="ECO:0000313" key="12">
    <source>
        <dbReference type="EMBL" id="KAF9586119.1"/>
    </source>
</evidence>
<evidence type="ECO:0000256" key="4">
    <source>
        <dbReference type="ARBA" id="ARBA00022618"/>
    </source>
</evidence>
<keyword evidence="9" id="KW-0137">Centromere</keyword>
<evidence type="ECO:0000256" key="1">
    <source>
        <dbReference type="ARBA" id="ARBA00004123"/>
    </source>
</evidence>
<dbReference type="GO" id="GO:0005634">
    <property type="term" value="C:nucleus"/>
    <property type="evidence" value="ECO:0007669"/>
    <property type="project" value="UniProtKB-SubCell"/>
</dbReference>
<dbReference type="GO" id="GO:0007059">
    <property type="term" value="P:chromosome segregation"/>
    <property type="evidence" value="ECO:0007669"/>
    <property type="project" value="TreeGrafter"/>
</dbReference>
<keyword evidence="8" id="KW-0131">Cell cycle</keyword>